<dbReference type="Proteomes" id="UP001596990">
    <property type="component" value="Unassembled WGS sequence"/>
</dbReference>
<evidence type="ECO:0000313" key="1">
    <source>
        <dbReference type="EMBL" id="MFD1019364.1"/>
    </source>
</evidence>
<dbReference type="SUPFAM" id="SSF81301">
    <property type="entry name" value="Nucleotidyltransferase"/>
    <property type="match status" value="1"/>
</dbReference>
<dbReference type="RefSeq" id="WP_386059130.1">
    <property type="nucleotide sequence ID" value="NZ_JBHTKL010000005.1"/>
</dbReference>
<organism evidence="1 2">
    <name type="scientific">Thalassobacillus hwangdonensis</name>
    <dbReference type="NCBI Taxonomy" id="546108"/>
    <lineage>
        <taxon>Bacteria</taxon>
        <taxon>Bacillati</taxon>
        <taxon>Bacillota</taxon>
        <taxon>Bacilli</taxon>
        <taxon>Bacillales</taxon>
        <taxon>Bacillaceae</taxon>
        <taxon>Thalassobacillus</taxon>
    </lineage>
</organism>
<dbReference type="EMBL" id="JBHTKL010000005">
    <property type="protein sequence ID" value="MFD1019364.1"/>
    <property type="molecule type" value="Genomic_DNA"/>
</dbReference>
<dbReference type="InterPro" id="IPR043519">
    <property type="entry name" value="NT_sf"/>
</dbReference>
<reference evidence="2" key="1">
    <citation type="journal article" date="2019" name="Int. J. Syst. Evol. Microbiol.">
        <title>The Global Catalogue of Microorganisms (GCM) 10K type strain sequencing project: providing services to taxonomists for standard genome sequencing and annotation.</title>
        <authorList>
            <consortium name="The Broad Institute Genomics Platform"/>
            <consortium name="The Broad Institute Genome Sequencing Center for Infectious Disease"/>
            <person name="Wu L."/>
            <person name="Ma J."/>
        </authorList>
    </citation>
    <scope>NUCLEOTIDE SEQUENCE [LARGE SCALE GENOMIC DNA]</scope>
    <source>
        <strain evidence="2">CCUG 56607</strain>
    </source>
</reference>
<dbReference type="CDD" id="cd05403">
    <property type="entry name" value="NT_KNTase_like"/>
    <property type="match status" value="1"/>
</dbReference>
<name>A0ABW3KZT3_9BACI</name>
<evidence type="ECO:0000313" key="2">
    <source>
        <dbReference type="Proteomes" id="UP001596990"/>
    </source>
</evidence>
<comment type="caution">
    <text evidence="1">The sequence shown here is derived from an EMBL/GenBank/DDBJ whole genome shotgun (WGS) entry which is preliminary data.</text>
</comment>
<accession>A0ABW3KZT3</accession>
<gene>
    <name evidence="1" type="ORF">ACFQ2J_09295</name>
</gene>
<dbReference type="Gene3D" id="3.30.460.10">
    <property type="entry name" value="Beta Polymerase, domain 2"/>
    <property type="match status" value="1"/>
</dbReference>
<keyword evidence="2" id="KW-1185">Reference proteome</keyword>
<sequence length="234" mass="26511">MKKTAPETAALIVEEYFPACNVALLAGSVIRGEGTKTSDLDIVIFDENVEQSYRESLVSYEWPVELFVHNLESYRPFFEQDIARARPSLPRMVAEGRIITDDGRAKAIKAEAEALLDKGPKALTRKEVEMKRYFITDALDDFIGSQNRGESIFIANKLADLVHEFVLRTNGKWIGDSKWVVRALKEYDPLFTERFIGAFDQFYKRGEKAAIIDLVDDVLEVFGGRLFEGFSLGK</sequence>
<protein>
    <submittedName>
        <fullName evidence="1">Nucleotidyltransferase domain-containing protein</fullName>
    </submittedName>
</protein>
<proteinExistence type="predicted"/>